<dbReference type="PRINTS" id="PR00080">
    <property type="entry name" value="SDRFAMILY"/>
</dbReference>
<dbReference type="PRINTS" id="PR00081">
    <property type="entry name" value="GDHRDH"/>
</dbReference>
<reference evidence="3 4" key="1">
    <citation type="submission" date="2018-11" db="EMBL/GenBank/DDBJ databases">
        <title>Genomic Encyclopedia of Type Strains, Phase IV (KMG-IV): sequencing the most valuable type-strain genomes for metagenomic binning, comparative biology and taxonomic classification.</title>
        <authorList>
            <person name="Goeker M."/>
        </authorList>
    </citation>
    <scope>NUCLEOTIDE SEQUENCE [LARGE SCALE GENOMIC DNA]</scope>
    <source>
        <strain evidence="3 4">DSM 100275</strain>
    </source>
</reference>
<dbReference type="Pfam" id="PF13561">
    <property type="entry name" value="adh_short_C2"/>
    <property type="match status" value="1"/>
</dbReference>
<dbReference type="EMBL" id="RJVI01000001">
    <property type="protein sequence ID" value="ROR34520.1"/>
    <property type="molecule type" value="Genomic_DNA"/>
</dbReference>
<gene>
    <name evidence="3" type="ORF">EDC57_0418</name>
</gene>
<organism evidence="3 4">
    <name type="scientific">Inmirania thermothiophila</name>
    <dbReference type="NCBI Taxonomy" id="1750597"/>
    <lineage>
        <taxon>Bacteria</taxon>
        <taxon>Pseudomonadati</taxon>
        <taxon>Pseudomonadota</taxon>
        <taxon>Gammaproteobacteria</taxon>
        <taxon>Chromatiales</taxon>
        <taxon>Ectothiorhodospiraceae</taxon>
        <taxon>Inmirania</taxon>
    </lineage>
</organism>
<dbReference type="OrthoDB" id="9793499at2"/>
<protein>
    <submittedName>
        <fullName evidence="3">Pteridine reductase</fullName>
    </submittedName>
</protein>
<evidence type="ECO:0000313" key="4">
    <source>
        <dbReference type="Proteomes" id="UP000276634"/>
    </source>
</evidence>
<dbReference type="Gene3D" id="3.40.50.720">
    <property type="entry name" value="NAD(P)-binding Rossmann-like Domain"/>
    <property type="match status" value="1"/>
</dbReference>
<proteinExistence type="inferred from homology"/>
<evidence type="ECO:0000256" key="2">
    <source>
        <dbReference type="ARBA" id="ARBA00023002"/>
    </source>
</evidence>
<dbReference type="InterPro" id="IPR036291">
    <property type="entry name" value="NAD(P)-bd_dom_sf"/>
</dbReference>
<keyword evidence="2" id="KW-0560">Oxidoreductase</keyword>
<dbReference type="InterPro" id="IPR020904">
    <property type="entry name" value="Sc_DH/Rdtase_CS"/>
</dbReference>
<keyword evidence="4" id="KW-1185">Reference proteome</keyword>
<sequence length="246" mass="25431">MDTAAPVALVTGAAHRIGACIARTLHGAGYRVLLHHHRSAAAAAALAAELAAARPDSARTARADLLETARLPALVEGALAHWGRLDLLVNNASAFFPTPVGSVTEADWERLLGTNLKAPFFVAQAAAPHLAAAGGSIVNIVDIHAERPLAGHPVYSIAKAGLAALTRALARELGPAVRVNGVAPGAILWPEQGVDPERMRLLLARTPLGRTGSPEDVARAVLFLARDAPYVSGQILAVDGGRSVVD</sequence>
<evidence type="ECO:0000313" key="3">
    <source>
        <dbReference type="EMBL" id="ROR34520.1"/>
    </source>
</evidence>
<dbReference type="PROSITE" id="PS00061">
    <property type="entry name" value="ADH_SHORT"/>
    <property type="match status" value="1"/>
</dbReference>
<evidence type="ECO:0000256" key="1">
    <source>
        <dbReference type="ARBA" id="ARBA00006484"/>
    </source>
</evidence>
<dbReference type="AlphaFoldDB" id="A0A3N1Y6Z7"/>
<dbReference type="PANTHER" id="PTHR43639:SF1">
    <property type="entry name" value="SHORT-CHAIN DEHYDROGENASE_REDUCTASE FAMILY PROTEIN"/>
    <property type="match status" value="1"/>
</dbReference>
<dbReference type="InterPro" id="IPR002347">
    <property type="entry name" value="SDR_fam"/>
</dbReference>
<dbReference type="FunFam" id="3.40.50.720:FF:000084">
    <property type="entry name" value="Short-chain dehydrogenase reductase"/>
    <property type="match status" value="1"/>
</dbReference>
<dbReference type="PANTHER" id="PTHR43639">
    <property type="entry name" value="OXIDOREDUCTASE, SHORT-CHAIN DEHYDROGENASE/REDUCTASE FAMILY (AFU_ORTHOLOGUE AFUA_5G02870)"/>
    <property type="match status" value="1"/>
</dbReference>
<name>A0A3N1Y6Z7_9GAMM</name>
<dbReference type="NCBIfam" id="NF006598">
    <property type="entry name" value="PRK09135.1"/>
    <property type="match status" value="1"/>
</dbReference>
<accession>A0A3N1Y6Z7</accession>
<comment type="caution">
    <text evidence="3">The sequence shown here is derived from an EMBL/GenBank/DDBJ whole genome shotgun (WGS) entry which is preliminary data.</text>
</comment>
<comment type="similarity">
    <text evidence="1">Belongs to the short-chain dehydrogenases/reductases (SDR) family.</text>
</comment>
<dbReference type="RefSeq" id="WP_123399769.1">
    <property type="nucleotide sequence ID" value="NZ_RJVI01000001.1"/>
</dbReference>
<dbReference type="SUPFAM" id="SSF51735">
    <property type="entry name" value="NAD(P)-binding Rossmann-fold domains"/>
    <property type="match status" value="1"/>
</dbReference>
<dbReference type="GO" id="GO:0016491">
    <property type="term" value="F:oxidoreductase activity"/>
    <property type="evidence" value="ECO:0007669"/>
    <property type="project" value="UniProtKB-KW"/>
</dbReference>
<dbReference type="Proteomes" id="UP000276634">
    <property type="component" value="Unassembled WGS sequence"/>
</dbReference>